<dbReference type="Proteomes" id="UP001224926">
    <property type="component" value="Plasmid unnamed1"/>
</dbReference>
<dbReference type="GeneID" id="84216748"/>
<accession>A0AAF0PFM2</accession>
<dbReference type="RefSeq" id="WP_049967186.1">
    <property type="nucleotide sequence ID" value="NZ_CP101874.1"/>
</dbReference>
<dbReference type="EMBL" id="CP101874">
    <property type="protein sequence ID" value="WMT10255.1"/>
    <property type="molecule type" value="Genomic_DNA"/>
</dbReference>
<dbReference type="InterPro" id="IPR001789">
    <property type="entry name" value="Sig_transdc_resp-reg_receiver"/>
</dbReference>
<sequence length="131" mass="14655">MSSGDLFVIDDNPGDIRFIEEAFSVSELSLTIHTVNTQDEALDLIHQRNEHEDTPRPDVALLDWRLSQTTGKEILDAAKSVTPPLPVVVMSSSKPQVQSENAPISWADQIIEKPTDPEMYVELLRPYLTAQ</sequence>
<keyword evidence="3" id="KW-0614">Plasmid</keyword>
<dbReference type="GO" id="GO:0000160">
    <property type="term" value="P:phosphorelay signal transduction system"/>
    <property type="evidence" value="ECO:0007669"/>
    <property type="project" value="InterPro"/>
</dbReference>
<feature type="domain" description="Response regulatory" evidence="2">
    <location>
        <begin position="5"/>
        <end position="128"/>
    </location>
</feature>
<keyword evidence="4" id="KW-1185">Reference proteome</keyword>
<dbReference type="PANTHER" id="PTHR44520">
    <property type="entry name" value="RESPONSE REGULATOR RCP1-RELATED"/>
    <property type="match status" value="1"/>
</dbReference>
<keyword evidence="1" id="KW-0597">Phosphoprotein</keyword>
<dbReference type="PROSITE" id="PS50110">
    <property type="entry name" value="RESPONSE_REGULATORY"/>
    <property type="match status" value="1"/>
</dbReference>
<dbReference type="AlphaFoldDB" id="A0AAF0PFM2"/>
<evidence type="ECO:0000256" key="1">
    <source>
        <dbReference type="PROSITE-ProRule" id="PRU00169"/>
    </source>
</evidence>
<reference evidence="3 4" key="1">
    <citation type="submission" date="2022-07" db="EMBL/GenBank/DDBJ databases">
        <title>Two temperate virus in Haloterrigena jeotgali A29.</title>
        <authorList>
            <person name="Deng X."/>
        </authorList>
    </citation>
    <scope>NUCLEOTIDE SEQUENCE [LARGE SCALE GENOMIC DNA]</scope>
    <source>
        <strain evidence="3 4">A29</strain>
        <plasmid evidence="3 4">unnamed1</plasmid>
    </source>
</reference>
<dbReference type="InterPro" id="IPR011006">
    <property type="entry name" value="CheY-like_superfamily"/>
</dbReference>
<protein>
    <submittedName>
        <fullName evidence="3">Response regulator</fullName>
    </submittedName>
</protein>
<proteinExistence type="predicted"/>
<evidence type="ECO:0000313" key="3">
    <source>
        <dbReference type="EMBL" id="WMT10255.1"/>
    </source>
</evidence>
<feature type="modified residue" description="4-aspartylphosphate" evidence="1">
    <location>
        <position position="63"/>
    </location>
</feature>
<geneLocation type="plasmid" evidence="3 4">
    <name>unnamed1</name>
</geneLocation>
<gene>
    <name evidence="3" type="ORF">NP511_22380</name>
</gene>
<dbReference type="InterPro" id="IPR052893">
    <property type="entry name" value="TCS_response_regulator"/>
</dbReference>
<dbReference type="Gene3D" id="3.40.50.2300">
    <property type="match status" value="1"/>
</dbReference>
<dbReference type="PANTHER" id="PTHR44520:SF2">
    <property type="entry name" value="RESPONSE REGULATOR RCP1"/>
    <property type="match status" value="1"/>
</dbReference>
<evidence type="ECO:0000259" key="2">
    <source>
        <dbReference type="PROSITE" id="PS50110"/>
    </source>
</evidence>
<organism evidence="3 4">
    <name type="scientific">Natrinema thermotolerans</name>
    <dbReference type="NCBI Taxonomy" id="121872"/>
    <lineage>
        <taxon>Archaea</taxon>
        <taxon>Methanobacteriati</taxon>
        <taxon>Methanobacteriota</taxon>
        <taxon>Stenosarchaea group</taxon>
        <taxon>Halobacteria</taxon>
        <taxon>Halobacteriales</taxon>
        <taxon>Natrialbaceae</taxon>
        <taxon>Natrinema</taxon>
    </lineage>
</organism>
<name>A0AAF0PFM2_9EURY</name>
<dbReference type="GeneID" id="39860101"/>
<dbReference type="SUPFAM" id="SSF52172">
    <property type="entry name" value="CheY-like"/>
    <property type="match status" value="1"/>
</dbReference>
<dbReference type="Pfam" id="PF00072">
    <property type="entry name" value="Response_reg"/>
    <property type="match status" value="1"/>
</dbReference>
<evidence type="ECO:0000313" key="4">
    <source>
        <dbReference type="Proteomes" id="UP001224926"/>
    </source>
</evidence>